<dbReference type="GO" id="GO:0055085">
    <property type="term" value="P:transmembrane transport"/>
    <property type="evidence" value="ECO:0007669"/>
    <property type="project" value="InterPro"/>
</dbReference>
<accession>A0A8A7KI07</accession>
<dbReference type="InterPro" id="IPR038404">
    <property type="entry name" value="TRAP_DctP_sf"/>
</dbReference>
<evidence type="ECO:0000256" key="1">
    <source>
        <dbReference type="ARBA" id="ARBA00022729"/>
    </source>
</evidence>
<dbReference type="PIRSF" id="PIRSF006470">
    <property type="entry name" value="DctB"/>
    <property type="match status" value="1"/>
</dbReference>
<dbReference type="GO" id="GO:0030246">
    <property type="term" value="F:carbohydrate binding"/>
    <property type="evidence" value="ECO:0007669"/>
    <property type="project" value="TreeGrafter"/>
</dbReference>
<dbReference type="NCBIfam" id="TIGR00787">
    <property type="entry name" value="dctP"/>
    <property type="match status" value="1"/>
</dbReference>
<dbReference type="CDD" id="cd13677">
    <property type="entry name" value="PBP2_TRAP_SBP_like_6"/>
    <property type="match status" value="1"/>
</dbReference>
<dbReference type="PANTHER" id="PTHR33376:SF18">
    <property type="entry name" value="2,3-DIKETO-L-GULONATE-BINDING PERIPLASMIC PROTEIN YIAO"/>
    <property type="match status" value="1"/>
</dbReference>
<dbReference type="Pfam" id="PF03480">
    <property type="entry name" value="DctP"/>
    <property type="match status" value="1"/>
</dbReference>
<dbReference type="RefSeq" id="WP_230869143.1">
    <property type="nucleotide sequence ID" value="NZ_CP046640.1"/>
</dbReference>
<protein>
    <submittedName>
        <fullName evidence="2">DctP family TRAP transporter solute-binding subunit</fullName>
    </submittedName>
</protein>
<dbReference type="Proteomes" id="UP000665020">
    <property type="component" value="Chromosome"/>
</dbReference>
<reference evidence="2" key="1">
    <citation type="submission" date="2019-12" db="EMBL/GenBank/DDBJ databases">
        <authorList>
            <person name="zhang j."/>
            <person name="sun C.M."/>
        </authorList>
    </citation>
    <scope>NUCLEOTIDE SEQUENCE</scope>
    <source>
        <strain evidence="2">NS-1</strain>
    </source>
</reference>
<dbReference type="PANTHER" id="PTHR33376">
    <property type="match status" value="1"/>
</dbReference>
<dbReference type="KEGG" id="ifn:GM661_05700"/>
<sequence length="342" mass="38419">MNKLKLFLITGLIVGFIFITGVVNAGDVYVMKFAFQMANDIYGTNEASFANAFKGHVESASNGRIKVELYPGGVMGKERENFVNVKNNVIQATLSSVGGIAQFYKPITVVDIPFAFKTHNIAWQVYDGWFGDELRADILDKTGVRCLVTTETGGFFAFTNNKHEVKTPEDMKGLKYRTMENQGHIKMISLLGGSAVPIAWLELYTSLQTGVIDGQMNPLPTILSGKLEEVQKYVTLTNHLYGTDWFMVNNDWFESLPEDLQKIVKDAAEVANIADRGAQRLLDVQAIQKLKEAGLQIYTPTVEEKEMFRNKVQDGYIDWLSQEVDQQWIDKFLKAVDEAESE</sequence>
<gene>
    <name evidence="2" type="ORF">GM661_05700</name>
</gene>
<evidence type="ECO:0000313" key="3">
    <source>
        <dbReference type="Proteomes" id="UP000665020"/>
    </source>
</evidence>
<proteinExistence type="predicted"/>
<dbReference type="InterPro" id="IPR018389">
    <property type="entry name" value="DctP_fam"/>
</dbReference>
<dbReference type="Gene3D" id="3.40.190.170">
    <property type="entry name" value="Bacterial extracellular solute-binding protein, family 7"/>
    <property type="match status" value="1"/>
</dbReference>
<organism evidence="2 3">
    <name type="scientific">Iocasia fonsfrigidae</name>
    <dbReference type="NCBI Taxonomy" id="2682810"/>
    <lineage>
        <taxon>Bacteria</taxon>
        <taxon>Bacillati</taxon>
        <taxon>Bacillota</taxon>
        <taxon>Clostridia</taxon>
        <taxon>Halanaerobiales</taxon>
        <taxon>Halanaerobiaceae</taxon>
        <taxon>Iocasia</taxon>
    </lineage>
</organism>
<keyword evidence="3" id="KW-1185">Reference proteome</keyword>
<dbReference type="GO" id="GO:0030288">
    <property type="term" value="C:outer membrane-bounded periplasmic space"/>
    <property type="evidence" value="ECO:0007669"/>
    <property type="project" value="InterPro"/>
</dbReference>
<evidence type="ECO:0000313" key="2">
    <source>
        <dbReference type="EMBL" id="QTL97512.1"/>
    </source>
</evidence>
<dbReference type="NCBIfam" id="NF037995">
    <property type="entry name" value="TRAP_S1"/>
    <property type="match status" value="1"/>
</dbReference>
<dbReference type="InterPro" id="IPR004682">
    <property type="entry name" value="TRAP_DctP"/>
</dbReference>
<dbReference type="EMBL" id="CP046640">
    <property type="protein sequence ID" value="QTL97512.1"/>
    <property type="molecule type" value="Genomic_DNA"/>
</dbReference>
<name>A0A8A7KI07_9FIRM</name>
<dbReference type="AlphaFoldDB" id="A0A8A7KI07"/>
<keyword evidence="1" id="KW-0732">Signal</keyword>